<dbReference type="InterPro" id="IPR011990">
    <property type="entry name" value="TPR-like_helical_dom_sf"/>
</dbReference>
<dbReference type="GO" id="GO:0000244">
    <property type="term" value="P:spliceosomal tri-snRNP complex assembly"/>
    <property type="evidence" value="ECO:0007669"/>
    <property type="project" value="TreeGrafter"/>
</dbReference>
<accession>A0A2P5D7R6</accession>
<reference evidence="3" key="1">
    <citation type="submission" date="2016-06" db="EMBL/GenBank/DDBJ databases">
        <title>Parallel loss of symbiosis genes in relatives of nitrogen-fixing non-legume Parasponia.</title>
        <authorList>
            <person name="Van Velzen R."/>
            <person name="Holmer R."/>
            <person name="Bu F."/>
            <person name="Rutten L."/>
            <person name="Van Zeijl A."/>
            <person name="Liu W."/>
            <person name="Santuari L."/>
            <person name="Cao Q."/>
            <person name="Sharma T."/>
            <person name="Shen D."/>
            <person name="Roswanjaya Y."/>
            <person name="Wardhani T."/>
            <person name="Kalhor M.S."/>
            <person name="Jansen J."/>
            <person name="Van den Hoogen J."/>
            <person name="Gungor B."/>
            <person name="Hartog M."/>
            <person name="Hontelez J."/>
            <person name="Verver J."/>
            <person name="Yang W.-C."/>
            <person name="Schijlen E."/>
            <person name="Repin R."/>
            <person name="Schilthuizen M."/>
            <person name="Schranz E."/>
            <person name="Heidstra R."/>
            <person name="Miyata K."/>
            <person name="Fedorova E."/>
            <person name="Kohlen W."/>
            <person name="Bisseling T."/>
            <person name="Smit S."/>
            <person name="Geurts R."/>
        </authorList>
    </citation>
    <scope>NUCLEOTIDE SEQUENCE [LARGE SCALE GENOMIC DNA]</scope>
    <source>
        <strain evidence="3">cv. WU1-14</strain>
    </source>
</reference>
<comment type="caution">
    <text evidence="2">The sequence shown here is derived from an EMBL/GenBank/DDBJ whole genome shotgun (WGS) entry which is preliminary data.</text>
</comment>
<evidence type="ECO:0000313" key="2">
    <source>
        <dbReference type="EMBL" id="PON69350.1"/>
    </source>
</evidence>
<gene>
    <name evidence="2" type="ORF">PanWU01x14_087910</name>
</gene>
<keyword evidence="1" id="KW-0677">Repeat</keyword>
<dbReference type="GO" id="GO:0071013">
    <property type="term" value="C:catalytic step 2 spliceosome"/>
    <property type="evidence" value="ECO:0007669"/>
    <property type="project" value="TreeGrafter"/>
</dbReference>
<dbReference type="AlphaFoldDB" id="A0A2P5D7R6"/>
<evidence type="ECO:0000313" key="3">
    <source>
        <dbReference type="Proteomes" id="UP000237105"/>
    </source>
</evidence>
<dbReference type="OrthoDB" id="1747762at2759"/>
<dbReference type="PANTHER" id="PTHR11246:SF1">
    <property type="entry name" value="PRE-MRNA-PROCESSING FACTOR 6"/>
    <property type="match status" value="1"/>
</dbReference>
<name>A0A2P5D7R6_PARAD</name>
<protein>
    <submittedName>
        <fullName evidence="2">Pre-mRNA-processing factor 6/Prp1/STA</fullName>
    </submittedName>
</protein>
<sequence length="127" mass="14340">MALEVSDIKEARWLLKSVTQTNPTEPRGWIAAASLEEMAGKIWVARELIGKGCELCPKNEDVWLEACRLASPVEAKMLSYVRKMHKNADMAIRIVEVVKESSKNVAPDQSTDRGLVRDRNYRLVNVD</sequence>
<dbReference type="PANTHER" id="PTHR11246">
    <property type="entry name" value="PRE-MRNA SPLICING FACTOR"/>
    <property type="match status" value="1"/>
</dbReference>
<dbReference type="Proteomes" id="UP000237105">
    <property type="component" value="Unassembled WGS sequence"/>
</dbReference>
<dbReference type="EMBL" id="JXTB01000056">
    <property type="protein sequence ID" value="PON69350.1"/>
    <property type="molecule type" value="Genomic_DNA"/>
</dbReference>
<dbReference type="Gene3D" id="1.25.40.10">
    <property type="entry name" value="Tetratricopeptide repeat domain"/>
    <property type="match status" value="1"/>
</dbReference>
<evidence type="ECO:0000256" key="1">
    <source>
        <dbReference type="ARBA" id="ARBA00022737"/>
    </source>
</evidence>
<dbReference type="GO" id="GO:0046540">
    <property type="term" value="C:U4/U6 x U5 tri-snRNP complex"/>
    <property type="evidence" value="ECO:0007669"/>
    <property type="project" value="TreeGrafter"/>
</dbReference>
<dbReference type="GO" id="GO:2000636">
    <property type="term" value="P:positive regulation of primary miRNA processing"/>
    <property type="evidence" value="ECO:0007669"/>
    <property type="project" value="TreeGrafter"/>
</dbReference>
<dbReference type="STRING" id="3476.A0A2P5D7R6"/>
<organism evidence="2 3">
    <name type="scientific">Parasponia andersonii</name>
    <name type="common">Sponia andersonii</name>
    <dbReference type="NCBI Taxonomy" id="3476"/>
    <lineage>
        <taxon>Eukaryota</taxon>
        <taxon>Viridiplantae</taxon>
        <taxon>Streptophyta</taxon>
        <taxon>Embryophyta</taxon>
        <taxon>Tracheophyta</taxon>
        <taxon>Spermatophyta</taxon>
        <taxon>Magnoliopsida</taxon>
        <taxon>eudicotyledons</taxon>
        <taxon>Gunneridae</taxon>
        <taxon>Pentapetalae</taxon>
        <taxon>rosids</taxon>
        <taxon>fabids</taxon>
        <taxon>Rosales</taxon>
        <taxon>Cannabaceae</taxon>
        <taxon>Parasponia</taxon>
    </lineage>
</organism>
<dbReference type="SUPFAM" id="SSF48452">
    <property type="entry name" value="TPR-like"/>
    <property type="match status" value="1"/>
</dbReference>
<dbReference type="GO" id="GO:0080188">
    <property type="term" value="P:gene silencing by siRNA-directed DNA methylation"/>
    <property type="evidence" value="ECO:0007669"/>
    <property type="project" value="TreeGrafter"/>
</dbReference>
<proteinExistence type="predicted"/>
<keyword evidence="3" id="KW-1185">Reference proteome</keyword>
<dbReference type="InterPro" id="IPR045075">
    <property type="entry name" value="Syf1-like"/>
</dbReference>